<organism evidence="1 2">
    <name type="scientific">Marchantia polymorpha</name>
    <name type="common">Common liverwort</name>
    <name type="synonym">Marchantia aquatica</name>
    <dbReference type="NCBI Taxonomy" id="3197"/>
    <lineage>
        <taxon>Eukaryota</taxon>
        <taxon>Viridiplantae</taxon>
        <taxon>Streptophyta</taxon>
        <taxon>Embryophyta</taxon>
        <taxon>Marchantiophyta</taxon>
        <taxon>Marchantiopsida</taxon>
        <taxon>Marchantiidae</taxon>
        <taxon>Marchantiales</taxon>
        <taxon>Marchantiaceae</taxon>
        <taxon>Marchantia</taxon>
    </lineage>
</organism>
<evidence type="ECO:0000313" key="2">
    <source>
        <dbReference type="Proteomes" id="UP000244005"/>
    </source>
</evidence>
<protein>
    <submittedName>
        <fullName evidence="1">Uncharacterized protein</fullName>
    </submittedName>
</protein>
<dbReference type="Gramene" id="Mp7g16110.1">
    <property type="protein sequence ID" value="Mp7g16110.1.cds1"/>
    <property type="gene ID" value="Mp7g16110"/>
</dbReference>
<dbReference type="AlphaFoldDB" id="A0A2R6WC78"/>
<proteinExistence type="predicted"/>
<reference evidence="2" key="1">
    <citation type="journal article" date="2017" name="Cell">
        <title>Insights into land plant evolution garnered from the Marchantia polymorpha genome.</title>
        <authorList>
            <person name="Bowman J.L."/>
            <person name="Kohchi T."/>
            <person name="Yamato K.T."/>
            <person name="Jenkins J."/>
            <person name="Shu S."/>
            <person name="Ishizaki K."/>
            <person name="Yamaoka S."/>
            <person name="Nishihama R."/>
            <person name="Nakamura Y."/>
            <person name="Berger F."/>
            <person name="Adam C."/>
            <person name="Aki S.S."/>
            <person name="Althoff F."/>
            <person name="Araki T."/>
            <person name="Arteaga-Vazquez M.A."/>
            <person name="Balasubrmanian S."/>
            <person name="Barry K."/>
            <person name="Bauer D."/>
            <person name="Boehm C.R."/>
            <person name="Briginshaw L."/>
            <person name="Caballero-Perez J."/>
            <person name="Catarino B."/>
            <person name="Chen F."/>
            <person name="Chiyoda S."/>
            <person name="Chovatia M."/>
            <person name="Davies K.M."/>
            <person name="Delmans M."/>
            <person name="Demura T."/>
            <person name="Dierschke T."/>
            <person name="Dolan L."/>
            <person name="Dorantes-Acosta A.E."/>
            <person name="Eklund D.M."/>
            <person name="Florent S.N."/>
            <person name="Flores-Sandoval E."/>
            <person name="Fujiyama A."/>
            <person name="Fukuzawa H."/>
            <person name="Galik B."/>
            <person name="Grimanelli D."/>
            <person name="Grimwood J."/>
            <person name="Grossniklaus U."/>
            <person name="Hamada T."/>
            <person name="Haseloff J."/>
            <person name="Hetherington A.J."/>
            <person name="Higo A."/>
            <person name="Hirakawa Y."/>
            <person name="Hundley H.N."/>
            <person name="Ikeda Y."/>
            <person name="Inoue K."/>
            <person name="Inoue S.I."/>
            <person name="Ishida S."/>
            <person name="Jia Q."/>
            <person name="Kakita M."/>
            <person name="Kanazawa T."/>
            <person name="Kawai Y."/>
            <person name="Kawashima T."/>
            <person name="Kennedy M."/>
            <person name="Kinose K."/>
            <person name="Kinoshita T."/>
            <person name="Kohara Y."/>
            <person name="Koide E."/>
            <person name="Komatsu K."/>
            <person name="Kopischke S."/>
            <person name="Kubo M."/>
            <person name="Kyozuka J."/>
            <person name="Lagercrantz U."/>
            <person name="Lin S.S."/>
            <person name="Lindquist E."/>
            <person name="Lipzen A.M."/>
            <person name="Lu C.W."/>
            <person name="De Luna E."/>
            <person name="Martienssen R.A."/>
            <person name="Minamino N."/>
            <person name="Mizutani M."/>
            <person name="Mizutani M."/>
            <person name="Mochizuki N."/>
            <person name="Monte I."/>
            <person name="Mosher R."/>
            <person name="Nagasaki H."/>
            <person name="Nakagami H."/>
            <person name="Naramoto S."/>
            <person name="Nishitani K."/>
            <person name="Ohtani M."/>
            <person name="Okamoto T."/>
            <person name="Okumura M."/>
            <person name="Phillips J."/>
            <person name="Pollak B."/>
            <person name="Reinders A."/>
            <person name="Rovekamp M."/>
            <person name="Sano R."/>
            <person name="Sawa S."/>
            <person name="Schmid M.W."/>
            <person name="Shirakawa M."/>
            <person name="Solano R."/>
            <person name="Spunde A."/>
            <person name="Suetsugu N."/>
            <person name="Sugano S."/>
            <person name="Sugiyama A."/>
            <person name="Sun R."/>
            <person name="Suzuki Y."/>
            <person name="Takenaka M."/>
            <person name="Takezawa D."/>
            <person name="Tomogane H."/>
            <person name="Tsuzuki M."/>
            <person name="Ueda T."/>
            <person name="Umeda M."/>
            <person name="Ward J.M."/>
            <person name="Watanabe Y."/>
            <person name="Yazaki K."/>
            <person name="Yokoyama R."/>
            <person name="Yoshitake Y."/>
            <person name="Yotsui I."/>
            <person name="Zachgo S."/>
            <person name="Schmutz J."/>
        </authorList>
    </citation>
    <scope>NUCLEOTIDE SEQUENCE [LARGE SCALE GENOMIC DNA]</scope>
    <source>
        <strain evidence="2">Tak-1</strain>
    </source>
</reference>
<gene>
    <name evidence="1" type="ORF">MARPO_0111s0009</name>
</gene>
<name>A0A2R6WC78_MARPO</name>
<keyword evidence="2" id="KW-1185">Reference proteome</keyword>
<evidence type="ECO:0000313" key="1">
    <source>
        <dbReference type="EMBL" id="PTQ31448.1"/>
    </source>
</evidence>
<sequence>MFALSGRVELDAAQKGNFKWSWGEVFERNLARKEGRGDVFTSGIVERVSCLTDARFSQGDMSATDVALRERRLQVDANFATREAVGASDGRHIWVRTKARTVPPLRADCGRRHSHSSEVVFWHRRQNQIEWRYSSNPREYGCYETR</sequence>
<accession>A0A2R6WC78</accession>
<dbReference type="Proteomes" id="UP000244005">
    <property type="component" value="Unassembled WGS sequence"/>
</dbReference>
<dbReference type="EMBL" id="KZ772783">
    <property type="protein sequence ID" value="PTQ31448.1"/>
    <property type="molecule type" value="Genomic_DNA"/>
</dbReference>